<reference evidence="3" key="1">
    <citation type="journal article" date="2014" name="Int. J. Syst. Evol. Microbiol.">
        <title>Complete genome sequence of Corynebacterium casei LMG S-19264T (=DSM 44701T), isolated from a smear-ripened cheese.</title>
        <authorList>
            <consortium name="US DOE Joint Genome Institute (JGI-PGF)"/>
            <person name="Walter F."/>
            <person name="Albersmeier A."/>
            <person name="Kalinowski J."/>
            <person name="Ruckert C."/>
        </authorList>
    </citation>
    <scope>NUCLEOTIDE SEQUENCE</scope>
    <source>
        <strain evidence="3">CGMCC 4.7398</strain>
    </source>
</reference>
<evidence type="ECO:0000313" key="3">
    <source>
        <dbReference type="EMBL" id="GHH79462.1"/>
    </source>
</evidence>
<dbReference type="Proteomes" id="UP000627369">
    <property type="component" value="Unassembled WGS sequence"/>
</dbReference>
<feature type="compositionally biased region" description="Low complexity" evidence="1">
    <location>
        <begin position="38"/>
        <end position="65"/>
    </location>
</feature>
<keyword evidence="2" id="KW-0732">Signal</keyword>
<feature type="signal peptide" evidence="2">
    <location>
        <begin position="1"/>
        <end position="33"/>
    </location>
</feature>
<dbReference type="EMBL" id="BNAS01000009">
    <property type="protein sequence ID" value="GHH79462.1"/>
    <property type="molecule type" value="Genomic_DNA"/>
</dbReference>
<feature type="chain" id="PRO_5038524870" description="Lipoprotein LprG" evidence="2">
    <location>
        <begin position="34"/>
        <end position="265"/>
    </location>
</feature>
<comment type="caution">
    <text evidence="3">The sequence shown here is derived from an EMBL/GenBank/DDBJ whole genome shotgun (WGS) entry which is preliminary data.</text>
</comment>
<sequence length="265" mass="27256">MTIDSKKGGVRATRTLRAGLVLGMTVCVAAAVAGCSPAGDTGTARTTDPTAAAPAPSAEVATPSPSDDSAPTTIPFEAGHVPDGWSQRDGVACGMSATDLVTQDDRFSLELTGPMVTGADGTVYQPVLLEHELGDDATLDFGDDAQLVWAQGDVVVDLDLGWQEGGGPILEAADAEGLPTGDYSAWEEDATDPAMRRISGLTGVANATTCWPSGVDEGSGFTNYDDPRPDGEYDVRAVVLAMVDGESRLVVSDPVTVDWVAPAVD</sequence>
<accession>A0A919G795</accession>
<evidence type="ECO:0000313" key="4">
    <source>
        <dbReference type="Proteomes" id="UP000627369"/>
    </source>
</evidence>
<organism evidence="3 4">
    <name type="scientific">Promicromonospora soli</name>
    <dbReference type="NCBI Taxonomy" id="2035533"/>
    <lineage>
        <taxon>Bacteria</taxon>
        <taxon>Bacillati</taxon>
        <taxon>Actinomycetota</taxon>
        <taxon>Actinomycetes</taxon>
        <taxon>Micrococcales</taxon>
        <taxon>Promicromonosporaceae</taxon>
        <taxon>Promicromonospora</taxon>
    </lineage>
</organism>
<feature type="region of interest" description="Disordered" evidence="1">
    <location>
        <begin position="38"/>
        <end position="89"/>
    </location>
</feature>
<keyword evidence="4" id="KW-1185">Reference proteome</keyword>
<evidence type="ECO:0000256" key="1">
    <source>
        <dbReference type="SAM" id="MobiDB-lite"/>
    </source>
</evidence>
<reference evidence="3" key="2">
    <citation type="submission" date="2020-09" db="EMBL/GenBank/DDBJ databases">
        <authorList>
            <person name="Sun Q."/>
            <person name="Zhou Y."/>
        </authorList>
    </citation>
    <scope>NUCLEOTIDE SEQUENCE</scope>
    <source>
        <strain evidence="3">CGMCC 4.7398</strain>
    </source>
</reference>
<name>A0A919G795_9MICO</name>
<gene>
    <name evidence="3" type="ORF">GCM10017772_45280</name>
</gene>
<protein>
    <recommendedName>
        <fullName evidence="5">Lipoprotein LprG</fullName>
    </recommendedName>
</protein>
<evidence type="ECO:0008006" key="5">
    <source>
        <dbReference type="Google" id="ProtNLM"/>
    </source>
</evidence>
<dbReference type="AlphaFoldDB" id="A0A919G795"/>
<proteinExistence type="predicted"/>
<dbReference type="PROSITE" id="PS51257">
    <property type="entry name" value="PROKAR_LIPOPROTEIN"/>
    <property type="match status" value="1"/>
</dbReference>
<evidence type="ECO:0000256" key="2">
    <source>
        <dbReference type="SAM" id="SignalP"/>
    </source>
</evidence>
<dbReference type="RefSeq" id="WP_189671562.1">
    <property type="nucleotide sequence ID" value="NZ_BNAS01000009.1"/>
</dbReference>